<feature type="coiled-coil region" evidence="4">
    <location>
        <begin position="530"/>
        <end position="560"/>
    </location>
</feature>
<dbReference type="Pfam" id="PF13476">
    <property type="entry name" value="AAA_23"/>
    <property type="match status" value="1"/>
</dbReference>
<dbReference type="InterPro" id="IPR027417">
    <property type="entry name" value="P-loop_NTPase"/>
</dbReference>
<protein>
    <recommendedName>
        <fullName evidence="3">Nuclease SbcCD subunit C</fullName>
    </recommendedName>
</protein>
<dbReference type="EMBL" id="FMWK01000020">
    <property type="protein sequence ID" value="SCZ81334.1"/>
    <property type="molecule type" value="Genomic_DNA"/>
</dbReference>
<evidence type="ECO:0000256" key="1">
    <source>
        <dbReference type="ARBA" id="ARBA00006930"/>
    </source>
</evidence>
<evidence type="ECO:0000259" key="5">
    <source>
        <dbReference type="Pfam" id="PF13476"/>
    </source>
</evidence>
<dbReference type="Proteomes" id="UP000199428">
    <property type="component" value="Unassembled WGS sequence"/>
</dbReference>
<proteinExistence type="inferred from homology"/>
<dbReference type="PANTHER" id="PTHR32114">
    <property type="entry name" value="ABC TRANSPORTER ABCH.3"/>
    <property type="match status" value="1"/>
</dbReference>
<name>A0A1G5S4N7_PSEXY</name>
<dbReference type="RefSeq" id="WP_090164188.1">
    <property type="nucleotide sequence ID" value="NZ_FMWK01000020.1"/>
</dbReference>
<dbReference type="GO" id="GO:0016887">
    <property type="term" value="F:ATP hydrolysis activity"/>
    <property type="evidence" value="ECO:0007669"/>
    <property type="project" value="InterPro"/>
</dbReference>
<comment type="subunit">
    <text evidence="2">Heterodimer of SbcC and SbcD.</text>
</comment>
<feature type="coiled-coil region" evidence="4">
    <location>
        <begin position="464"/>
        <end position="498"/>
    </location>
</feature>
<dbReference type="Pfam" id="PF13558">
    <property type="entry name" value="SbcC_Walker_B"/>
    <property type="match status" value="1"/>
</dbReference>
<evidence type="ECO:0000256" key="4">
    <source>
        <dbReference type="SAM" id="Coils"/>
    </source>
</evidence>
<dbReference type="InterPro" id="IPR038729">
    <property type="entry name" value="Rad50/SbcC_AAA"/>
</dbReference>
<reference evidence="6 7" key="1">
    <citation type="submission" date="2016-10" db="EMBL/GenBank/DDBJ databases">
        <authorList>
            <person name="de Groot N.N."/>
        </authorList>
    </citation>
    <scope>NUCLEOTIDE SEQUENCE [LARGE SCALE GENOMIC DNA]</scope>
    <source>
        <strain evidence="6 7">DSM 10317</strain>
    </source>
</reference>
<gene>
    <name evidence="6" type="ORF">SAMN02910350_02765</name>
</gene>
<evidence type="ECO:0000256" key="2">
    <source>
        <dbReference type="ARBA" id="ARBA00011322"/>
    </source>
</evidence>
<feature type="domain" description="Rad50/SbcC-type AAA" evidence="5">
    <location>
        <begin position="5"/>
        <end position="212"/>
    </location>
</feature>
<dbReference type="Gene3D" id="3.40.50.300">
    <property type="entry name" value="P-loop containing nucleotide triphosphate hydrolases"/>
    <property type="match status" value="2"/>
</dbReference>
<dbReference type="SUPFAM" id="SSF52540">
    <property type="entry name" value="P-loop containing nucleoside triphosphate hydrolases"/>
    <property type="match status" value="2"/>
</dbReference>
<accession>A0A1G5S4N7</accession>
<dbReference type="GO" id="GO:0006302">
    <property type="term" value="P:double-strand break repair"/>
    <property type="evidence" value="ECO:0007669"/>
    <property type="project" value="InterPro"/>
</dbReference>
<comment type="similarity">
    <text evidence="1">Belongs to the SMC family. SbcC subfamily.</text>
</comment>
<dbReference type="PANTHER" id="PTHR32114:SF2">
    <property type="entry name" value="ABC TRANSPORTER ABCH.3"/>
    <property type="match status" value="1"/>
</dbReference>
<evidence type="ECO:0000256" key="3">
    <source>
        <dbReference type="ARBA" id="ARBA00013368"/>
    </source>
</evidence>
<evidence type="ECO:0000313" key="6">
    <source>
        <dbReference type="EMBL" id="SCZ81334.1"/>
    </source>
</evidence>
<keyword evidence="4" id="KW-0175">Coiled coil</keyword>
<feature type="coiled-coil region" evidence="4">
    <location>
        <begin position="182"/>
        <end position="216"/>
    </location>
</feature>
<organism evidence="6 7">
    <name type="scientific">Pseudobutyrivibrio xylanivorans</name>
    <dbReference type="NCBI Taxonomy" id="185007"/>
    <lineage>
        <taxon>Bacteria</taxon>
        <taxon>Bacillati</taxon>
        <taxon>Bacillota</taxon>
        <taxon>Clostridia</taxon>
        <taxon>Lachnospirales</taxon>
        <taxon>Lachnospiraceae</taxon>
        <taxon>Pseudobutyrivibrio</taxon>
    </lineage>
</organism>
<evidence type="ECO:0000313" key="7">
    <source>
        <dbReference type="Proteomes" id="UP000199428"/>
    </source>
</evidence>
<dbReference type="AlphaFoldDB" id="A0A1G5S4N7"/>
<feature type="coiled-coil region" evidence="4">
    <location>
        <begin position="267"/>
        <end position="424"/>
    </location>
</feature>
<sequence length="883" mass="100458">MRPIKIEFQAFGPYVGHEVVDFEAISEKGLFLICGKTGMGKTTILDAMTFALYGKSSGHGRDDFEAMRCTNAAFDKTTFVKFEFENNGNFYLFERRLERKRKNLSPAYNLMKKDEEGVWKTLLENAKEKALNDKAIEIIGLEYEQFRQVIVLPQGQFEKLLTSNSDEKEKILTSIFGEEKWQEIAEKLYQEVDERKENLKEIKNRILNSLKEEQCESMGQLRLLIDHKKAELTSLDEESKEADYDNKIKALQDEQVLAKRFNDLHNAEKQLEVLKATEHETKQWEQKVKDSERAEKVRAFIDASDSALEQLDARKEFEKNTRKEAEKAKITAEASALKLEEHLKRENEVEENKALKIQYEGKRDDYEALDKTSEELKAKENEEKQALKIEEAAKKIYDAFAPKIVNLNEEYSKLNEEHSSLLNSYLIGITGELAEQLKDGMPCPVCGSLTHPNKAIKGDNSITRDIVDAKKDEVDQKYDELQRTIEKQSTAKTDLDNKHLIVENKHAEVVSKNAEFNKIKNNLVEGLNSLVELNNKIDELDKSINEFANKKSKLEEKEKKDNISFREAQAKIEPAENETRNAELLYKESLESVEAALKEHGFDSKEEAKELLLDEAAVNELNQKVKEYDTNVKAAKTNFKNLSVELEGKTEPDIESCKSKLEEITNAKDLYIEKRGVINSEIARLTNKKNMLEADDEGIDEKIREAEEDFAFAKRLRGDSGTGLQRYVLGIMFSSVVTAANQMLEMVHGGRYRLYRSDEKAQGSNKRGLELKVFDKNSEDHEGRSVRTLSGGEKFLTSLALSIGMSTIAQKSGIKIEALFIDEGFGSLDEDSIGDAMNVLNSIQEANGIVGIISHVQLLQDRIPTKLRVEEIEKGSHIVQTIG</sequence>